<feature type="region of interest" description="Disordered" evidence="1">
    <location>
        <begin position="207"/>
        <end position="234"/>
    </location>
</feature>
<evidence type="ECO:0000313" key="3">
    <source>
        <dbReference type="Proteomes" id="UP000186817"/>
    </source>
</evidence>
<name>A0A1Q9D4Z2_SYMMI</name>
<reference evidence="2 3" key="1">
    <citation type="submission" date="2016-02" db="EMBL/GenBank/DDBJ databases">
        <title>Genome analysis of coral dinoflagellate symbionts highlights evolutionary adaptations to a symbiotic lifestyle.</title>
        <authorList>
            <person name="Aranda M."/>
            <person name="Li Y."/>
            <person name="Liew Y.J."/>
            <person name="Baumgarten S."/>
            <person name="Simakov O."/>
            <person name="Wilson M."/>
            <person name="Piel J."/>
            <person name="Ashoor H."/>
            <person name="Bougouffa S."/>
            <person name="Bajic V.B."/>
            <person name="Ryu T."/>
            <person name="Ravasi T."/>
            <person name="Bayer T."/>
            <person name="Micklem G."/>
            <person name="Kim H."/>
            <person name="Bhak J."/>
            <person name="Lajeunesse T.C."/>
            <person name="Voolstra C.R."/>
        </authorList>
    </citation>
    <scope>NUCLEOTIDE SEQUENCE [LARGE SCALE GENOMIC DNA]</scope>
    <source>
        <strain evidence="2 3">CCMP2467</strain>
    </source>
</reference>
<dbReference type="AlphaFoldDB" id="A0A1Q9D4Z2"/>
<evidence type="ECO:0000313" key="2">
    <source>
        <dbReference type="EMBL" id="OLP90260.1"/>
    </source>
</evidence>
<gene>
    <name evidence="2" type="ORF">AK812_SmicGene28174</name>
</gene>
<evidence type="ECO:0000256" key="1">
    <source>
        <dbReference type="SAM" id="MobiDB-lite"/>
    </source>
</evidence>
<organism evidence="2 3">
    <name type="scientific">Symbiodinium microadriaticum</name>
    <name type="common">Dinoflagellate</name>
    <name type="synonym">Zooxanthella microadriatica</name>
    <dbReference type="NCBI Taxonomy" id="2951"/>
    <lineage>
        <taxon>Eukaryota</taxon>
        <taxon>Sar</taxon>
        <taxon>Alveolata</taxon>
        <taxon>Dinophyceae</taxon>
        <taxon>Suessiales</taxon>
        <taxon>Symbiodiniaceae</taxon>
        <taxon>Symbiodinium</taxon>
    </lineage>
</organism>
<sequence length="234" mass="26050">MFWADVCGQATPFQAVMAFWAGWELARVLRLYSVLDWLANIQVPLTRYLGRRDVLRNMATSLTGAMVLASSKAKHDNLANEDKQKYLTRCLVVAHAVKPSPAATDPQSTVVTIPAMQPFMFSPMVFDGPLPAARLTAPELLGMGPADLHWEMFRQEGKGVRPWALSLISKNREKAWCLTDAENPEQTENASWKRSQATVLVFDISPQISKIRPPGGGMEEDEGEDDEQNEGDDF</sequence>
<comment type="caution">
    <text evidence="2">The sequence shown here is derived from an EMBL/GenBank/DDBJ whole genome shotgun (WGS) entry which is preliminary data.</text>
</comment>
<keyword evidence="3" id="KW-1185">Reference proteome</keyword>
<proteinExistence type="predicted"/>
<accession>A0A1Q9D4Z2</accession>
<dbReference type="Proteomes" id="UP000186817">
    <property type="component" value="Unassembled WGS sequence"/>
</dbReference>
<dbReference type="EMBL" id="LSRX01000721">
    <property type="protein sequence ID" value="OLP90260.1"/>
    <property type="molecule type" value="Genomic_DNA"/>
</dbReference>
<protein>
    <submittedName>
        <fullName evidence="2">Uncharacterized protein</fullName>
    </submittedName>
</protein>
<feature type="compositionally biased region" description="Acidic residues" evidence="1">
    <location>
        <begin position="218"/>
        <end position="234"/>
    </location>
</feature>